<accession>A0A9P9HNU2</accession>
<feature type="region of interest" description="Disordered" evidence="1">
    <location>
        <begin position="118"/>
        <end position="145"/>
    </location>
</feature>
<dbReference type="RefSeq" id="XP_046052508.1">
    <property type="nucleotide sequence ID" value="XM_046189724.1"/>
</dbReference>
<evidence type="ECO:0000313" key="2">
    <source>
        <dbReference type="EMBL" id="KAH7260631.1"/>
    </source>
</evidence>
<proteinExistence type="predicted"/>
<evidence type="ECO:0000313" key="3">
    <source>
        <dbReference type="Proteomes" id="UP000720189"/>
    </source>
</evidence>
<comment type="caution">
    <text evidence="2">The sequence shown here is derived from an EMBL/GenBank/DDBJ whole genome shotgun (WGS) entry which is preliminary data.</text>
</comment>
<dbReference type="GeneID" id="70219678"/>
<protein>
    <submittedName>
        <fullName evidence="2">Uncharacterized protein</fullName>
    </submittedName>
</protein>
<dbReference type="OrthoDB" id="444631at2759"/>
<sequence length="206" mass="22866">MVLRVVLSDSNKPWRACIPAWQDGSFHFDHHPVESATGYTDSVEYLKFDVFRSLENQLESIWNSVTDFTVNWALNISTDISHYKLDDPSGNAWCTIEMCTAVIVVSLPGLKSLFVQSKSPGNTSDRSTNGYIHTSSRQPSSNRSFASRARIDEEALGDELELISYGRNSALATTRTPNETRKPDIEGTVVVTTDFTVTRELSGGPN</sequence>
<dbReference type="EMBL" id="JAGMUX010000004">
    <property type="protein sequence ID" value="KAH7260631.1"/>
    <property type="molecule type" value="Genomic_DNA"/>
</dbReference>
<keyword evidence="3" id="KW-1185">Reference proteome</keyword>
<name>A0A9P9HNU2_FUSRE</name>
<gene>
    <name evidence="2" type="ORF">BKA55DRAFT_535667</name>
</gene>
<dbReference type="AlphaFoldDB" id="A0A9P9HNU2"/>
<dbReference type="Proteomes" id="UP000720189">
    <property type="component" value="Unassembled WGS sequence"/>
</dbReference>
<reference evidence="2" key="1">
    <citation type="journal article" date="2021" name="Nat. Commun.">
        <title>Genetic determinants of endophytism in the Arabidopsis root mycobiome.</title>
        <authorList>
            <person name="Mesny F."/>
            <person name="Miyauchi S."/>
            <person name="Thiergart T."/>
            <person name="Pickel B."/>
            <person name="Atanasova L."/>
            <person name="Karlsson M."/>
            <person name="Huettel B."/>
            <person name="Barry K.W."/>
            <person name="Haridas S."/>
            <person name="Chen C."/>
            <person name="Bauer D."/>
            <person name="Andreopoulos W."/>
            <person name="Pangilinan J."/>
            <person name="LaButti K."/>
            <person name="Riley R."/>
            <person name="Lipzen A."/>
            <person name="Clum A."/>
            <person name="Drula E."/>
            <person name="Henrissat B."/>
            <person name="Kohler A."/>
            <person name="Grigoriev I.V."/>
            <person name="Martin F.M."/>
            <person name="Hacquard S."/>
        </authorList>
    </citation>
    <scope>NUCLEOTIDE SEQUENCE</scope>
    <source>
        <strain evidence="2">MPI-CAGE-AT-0023</strain>
    </source>
</reference>
<organism evidence="2 3">
    <name type="scientific">Fusarium redolens</name>
    <dbReference type="NCBI Taxonomy" id="48865"/>
    <lineage>
        <taxon>Eukaryota</taxon>
        <taxon>Fungi</taxon>
        <taxon>Dikarya</taxon>
        <taxon>Ascomycota</taxon>
        <taxon>Pezizomycotina</taxon>
        <taxon>Sordariomycetes</taxon>
        <taxon>Hypocreomycetidae</taxon>
        <taxon>Hypocreales</taxon>
        <taxon>Nectriaceae</taxon>
        <taxon>Fusarium</taxon>
        <taxon>Fusarium redolens species complex</taxon>
    </lineage>
</organism>
<evidence type="ECO:0000256" key="1">
    <source>
        <dbReference type="SAM" id="MobiDB-lite"/>
    </source>
</evidence>